<dbReference type="KEGG" id="dto:TOL2_C29600"/>
<gene>
    <name evidence="1" type="ordered locus">TOL2_C29600</name>
</gene>
<name>K0NAL8_DESTT</name>
<organism evidence="1 2">
    <name type="scientific">Desulfobacula toluolica (strain DSM 7467 / Tol2)</name>
    <dbReference type="NCBI Taxonomy" id="651182"/>
    <lineage>
        <taxon>Bacteria</taxon>
        <taxon>Pseudomonadati</taxon>
        <taxon>Thermodesulfobacteriota</taxon>
        <taxon>Desulfobacteria</taxon>
        <taxon>Desulfobacterales</taxon>
        <taxon>Desulfobacteraceae</taxon>
        <taxon>Desulfobacula</taxon>
    </lineage>
</organism>
<proteinExistence type="predicted"/>
<dbReference type="AlphaFoldDB" id="K0NAL8"/>
<accession>K0NAL8</accession>
<reference evidence="1 2" key="1">
    <citation type="journal article" date="2013" name="Environ. Microbiol.">
        <title>Complete genome, catabolic sub-proteomes and key-metabolites of Desulfobacula toluolica Tol2, a marine, aromatic compound-degrading, sulfate-reducing bacterium.</title>
        <authorList>
            <person name="Wohlbrand L."/>
            <person name="Jacob J.H."/>
            <person name="Kube M."/>
            <person name="Mussmann M."/>
            <person name="Jarling R."/>
            <person name="Beck A."/>
            <person name="Amann R."/>
            <person name="Wilkes H."/>
            <person name="Reinhardt R."/>
            <person name="Rabus R."/>
        </authorList>
    </citation>
    <scope>NUCLEOTIDE SEQUENCE [LARGE SCALE GENOMIC DNA]</scope>
    <source>
        <strain evidence="2">DSM 7467 / Tol2</strain>
    </source>
</reference>
<sequence>MGYINFVCCLPEAGRIFHLLSDLRVYQFSRQGEKMDPNKFRESRQEINRLCENINVLIEQNALEASKEGYQEVTTQLDTLKPQAEGEIQKRSVKNLSVKIGALATYIDKLKPEKKRAAGKKGTKTAIIWDEERVGQLSTAFLKKLFANMGNDSDAKVCFGTTGKGIRPSYQIEFSDQNIIAFSGSGHSPQEKTLSSAAKKLSQPFPHELIASILREK</sequence>
<dbReference type="HOGENOM" id="CLU_1270627_0_0_7"/>
<keyword evidence="2" id="KW-1185">Reference proteome</keyword>
<dbReference type="EMBL" id="FO203503">
    <property type="protein sequence ID" value="CCK81119.1"/>
    <property type="molecule type" value="Genomic_DNA"/>
</dbReference>
<evidence type="ECO:0000313" key="2">
    <source>
        <dbReference type="Proteomes" id="UP000007347"/>
    </source>
</evidence>
<protein>
    <submittedName>
        <fullName evidence="1">Uncharacterized protein</fullName>
    </submittedName>
</protein>
<dbReference type="Proteomes" id="UP000007347">
    <property type="component" value="Chromosome"/>
</dbReference>
<evidence type="ECO:0000313" key="1">
    <source>
        <dbReference type="EMBL" id="CCK81119.1"/>
    </source>
</evidence>